<evidence type="ECO:0000313" key="1">
    <source>
        <dbReference type="EMBL" id="PPE05315.1"/>
    </source>
</evidence>
<dbReference type="RefSeq" id="WP_104206412.1">
    <property type="nucleotide sequence ID" value="NZ_PHHC01000065.1"/>
</dbReference>
<dbReference type="Proteomes" id="UP000239425">
    <property type="component" value="Unassembled WGS sequence"/>
</dbReference>
<dbReference type="AlphaFoldDB" id="A0A2S5RDV9"/>
<keyword evidence="2" id="KW-1185">Reference proteome</keyword>
<evidence type="ECO:0000313" key="2">
    <source>
        <dbReference type="Proteomes" id="UP000239425"/>
    </source>
</evidence>
<sequence>MKKNIIWFLFSLSCCLMANDDERKESSEIRGPSVQQKVLEIERLGQVRWVKLFQEIEEANQFFQSIETIEPIDISSAELKNNKEYLFNLFVTKNRIEEYGKIFSNLLERKKISYGEKTFNKNSAKKILSSFFTSTINGKKNFLTDQELDQRIIYLLGAFYQDMIEMKAYSLEKSVVHLRKNYSAFLEANTLLKEYDKKREEFFSIMNNINMKDMKEKITENVQKNDTSIANVSASRKNLFQDAKTTLNSFKKMLLSAKKLFLAIKLFHSLNTTVSADLSTLDTQSLKNSQDRIKKALDRIKTTAELTEKISKKLEEIWALSR</sequence>
<comment type="caution">
    <text evidence="1">The sequence shown here is derived from an EMBL/GenBank/DDBJ whole genome shotgun (WGS) entry which is preliminary data.</text>
</comment>
<proteinExistence type="predicted"/>
<dbReference type="EMBL" id="PHHC01000065">
    <property type="protein sequence ID" value="PPE05315.1"/>
    <property type="molecule type" value="Genomic_DNA"/>
</dbReference>
<accession>A0A2S5RDV9</accession>
<protein>
    <submittedName>
        <fullName evidence="1">Uncharacterized protein</fullName>
    </submittedName>
</protein>
<reference evidence="1 2" key="1">
    <citation type="submission" date="2017-11" db="EMBL/GenBank/DDBJ databases">
        <title>Comparative genomic analysis of Holospora spp., intranuclear symbionts of paramecia.</title>
        <authorList>
            <person name="Garushyants S.K."/>
            <person name="Beliavskaya A."/>
            <person name="Malko D.B."/>
            <person name="Logacheva M.D."/>
            <person name="Rautian M.S."/>
            <person name="Gelfand M.S."/>
        </authorList>
    </citation>
    <scope>NUCLEOTIDE SEQUENCE [LARGE SCALE GENOMIC DNA]</scope>
    <source>
        <strain evidence="2">02AZ16</strain>
    </source>
</reference>
<gene>
    <name evidence="1" type="ORF">HCUR_00272</name>
</gene>
<organism evidence="1 2">
    <name type="scientific">Holospora curviuscula</name>
    <dbReference type="NCBI Taxonomy" id="1082868"/>
    <lineage>
        <taxon>Bacteria</taxon>
        <taxon>Pseudomonadati</taxon>
        <taxon>Pseudomonadota</taxon>
        <taxon>Alphaproteobacteria</taxon>
        <taxon>Holosporales</taxon>
        <taxon>Holosporaceae</taxon>
        <taxon>Holospora</taxon>
    </lineage>
</organism>
<name>A0A2S5RDV9_9PROT</name>